<proteinExistence type="inferred from homology"/>
<keyword evidence="2 6" id="KW-0812">Transmembrane</keyword>
<comment type="caution">
    <text evidence="7">The sequence shown here is derived from an EMBL/GenBank/DDBJ whole genome shotgun (WGS) entry which is preliminary data.</text>
</comment>
<keyword evidence="8" id="KW-1185">Reference proteome</keyword>
<evidence type="ECO:0000256" key="3">
    <source>
        <dbReference type="ARBA" id="ARBA00022989"/>
    </source>
</evidence>
<feature type="transmembrane region" description="Helical" evidence="6">
    <location>
        <begin position="60"/>
        <end position="79"/>
    </location>
</feature>
<evidence type="ECO:0000256" key="5">
    <source>
        <dbReference type="ARBA" id="ARBA00034313"/>
    </source>
</evidence>
<protein>
    <submittedName>
        <fullName evidence="7">Uncharacterized protein</fullName>
    </submittedName>
</protein>
<accession>A0AAN6QHS1</accession>
<reference evidence="7" key="1">
    <citation type="journal article" date="2023" name="Mol. Phylogenet. Evol.">
        <title>Genome-scale phylogeny and comparative genomics of the fungal order Sordariales.</title>
        <authorList>
            <person name="Hensen N."/>
            <person name="Bonometti L."/>
            <person name="Westerberg I."/>
            <person name="Brannstrom I.O."/>
            <person name="Guillou S."/>
            <person name="Cros-Aarteil S."/>
            <person name="Calhoun S."/>
            <person name="Haridas S."/>
            <person name="Kuo A."/>
            <person name="Mondo S."/>
            <person name="Pangilinan J."/>
            <person name="Riley R."/>
            <person name="LaButti K."/>
            <person name="Andreopoulos B."/>
            <person name="Lipzen A."/>
            <person name="Chen C."/>
            <person name="Yan M."/>
            <person name="Daum C."/>
            <person name="Ng V."/>
            <person name="Clum A."/>
            <person name="Steindorff A."/>
            <person name="Ohm R.A."/>
            <person name="Martin F."/>
            <person name="Silar P."/>
            <person name="Natvig D.O."/>
            <person name="Lalanne C."/>
            <person name="Gautier V."/>
            <person name="Ament-Velasquez S.L."/>
            <person name="Kruys A."/>
            <person name="Hutchinson M.I."/>
            <person name="Powell A.J."/>
            <person name="Barry K."/>
            <person name="Miller A.N."/>
            <person name="Grigoriev I.V."/>
            <person name="Debuchy R."/>
            <person name="Gladieux P."/>
            <person name="Hiltunen Thoren M."/>
            <person name="Johannesson H."/>
        </authorList>
    </citation>
    <scope>NUCLEOTIDE SEQUENCE</scope>
    <source>
        <strain evidence="7">CBS 508.74</strain>
    </source>
</reference>
<evidence type="ECO:0000256" key="2">
    <source>
        <dbReference type="ARBA" id="ARBA00022692"/>
    </source>
</evidence>
<dbReference type="GO" id="GO:0016020">
    <property type="term" value="C:membrane"/>
    <property type="evidence" value="ECO:0007669"/>
    <property type="project" value="UniProtKB-SubCell"/>
</dbReference>
<dbReference type="Proteomes" id="UP001302812">
    <property type="component" value="Unassembled WGS sequence"/>
</dbReference>
<name>A0AAN6QHS1_9PEZI</name>
<keyword evidence="4 6" id="KW-0472">Membrane</keyword>
<dbReference type="PANTHER" id="PTHR35042:SF1">
    <property type="entry name" value="DUF1772-DOMAIN-CONTAINING PROTEIN"/>
    <property type="match status" value="1"/>
</dbReference>
<keyword evidence="3 6" id="KW-1133">Transmembrane helix</keyword>
<comment type="similarity">
    <text evidence="5">Belongs to the anthrone oxygenase family.</text>
</comment>
<evidence type="ECO:0000256" key="6">
    <source>
        <dbReference type="SAM" id="Phobius"/>
    </source>
</evidence>
<evidence type="ECO:0000313" key="7">
    <source>
        <dbReference type="EMBL" id="KAK4110328.1"/>
    </source>
</evidence>
<dbReference type="Pfam" id="PF08592">
    <property type="entry name" value="Anthrone_oxy"/>
    <property type="match status" value="1"/>
</dbReference>
<dbReference type="GeneID" id="89942740"/>
<dbReference type="RefSeq" id="XP_064667898.1">
    <property type="nucleotide sequence ID" value="XM_064818614.1"/>
</dbReference>
<comment type="subcellular location">
    <subcellularLocation>
        <location evidence="1">Membrane</location>
        <topology evidence="1">Multi-pass membrane protein</topology>
    </subcellularLocation>
</comment>
<feature type="transmembrane region" description="Helical" evidence="6">
    <location>
        <begin position="86"/>
        <end position="106"/>
    </location>
</feature>
<sequence>MPPLSLKFLTLLAQPSAGIAYQYSLTLRQLQAIHTTQTPDNHDPRPLARQWLALYQQGPVFVRPLVLSGTLANIYLSLFNSTSQRLLYLLAATLTFSIVPITLLLFEPGINGACKWKVQRLLQDEGFRIPIRTVTPGRRTGWITITIPSPDRHSATDASKRWAEETGMGELVMQWVAWNHARWVVGLLAGGVP</sequence>
<organism evidence="7 8">
    <name type="scientific">Canariomyces notabilis</name>
    <dbReference type="NCBI Taxonomy" id="2074819"/>
    <lineage>
        <taxon>Eukaryota</taxon>
        <taxon>Fungi</taxon>
        <taxon>Dikarya</taxon>
        <taxon>Ascomycota</taxon>
        <taxon>Pezizomycotina</taxon>
        <taxon>Sordariomycetes</taxon>
        <taxon>Sordariomycetidae</taxon>
        <taxon>Sordariales</taxon>
        <taxon>Chaetomiaceae</taxon>
        <taxon>Canariomyces</taxon>
    </lineage>
</organism>
<dbReference type="InterPro" id="IPR013901">
    <property type="entry name" value="Anthrone_oxy"/>
</dbReference>
<evidence type="ECO:0000256" key="4">
    <source>
        <dbReference type="ARBA" id="ARBA00023136"/>
    </source>
</evidence>
<dbReference type="EMBL" id="MU853351">
    <property type="protein sequence ID" value="KAK4110328.1"/>
    <property type="molecule type" value="Genomic_DNA"/>
</dbReference>
<reference evidence="7" key="2">
    <citation type="submission" date="2023-05" db="EMBL/GenBank/DDBJ databases">
        <authorList>
            <consortium name="Lawrence Berkeley National Laboratory"/>
            <person name="Steindorff A."/>
            <person name="Hensen N."/>
            <person name="Bonometti L."/>
            <person name="Westerberg I."/>
            <person name="Brannstrom I.O."/>
            <person name="Guillou S."/>
            <person name="Cros-Aarteil S."/>
            <person name="Calhoun S."/>
            <person name="Haridas S."/>
            <person name="Kuo A."/>
            <person name="Mondo S."/>
            <person name="Pangilinan J."/>
            <person name="Riley R."/>
            <person name="Labutti K."/>
            <person name="Andreopoulos B."/>
            <person name="Lipzen A."/>
            <person name="Chen C."/>
            <person name="Yanf M."/>
            <person name="Daum C."/>
            <person name="Ng V."/>
            <person name="Clum A."/>
            <person name="Ohm R."/>
            <person name="Martin F."/>
            <person name="Silar P."/>
            <person name="Natvig D."/>
            <person name="Lalanne C."/>
            <person name="Gautier V."/>
            <person name="Ament-Velasquez S.L."/>
            <person name="Kruys A."/>
            <person name="Hutchinson M.I."/>
            <person name="Powell A.J."/>
            <person name="Barry K."/>
            <person name="Miller A.N."/>
            <person name="Grigoriev I.V."/>
            <person name="Debuchy R."/>
            <person name="Gladieux P."/>
            <person name="Thoren M.H."/>
            <person name="Johannesson H."/>
        </authorList>
    </citation>
    <scope>NUCLEOTIDE SEQUENCE</scope>
    <source>
        <strain evidence="7">CBS 508.74</strain>
    </source>
</reference>
<evidence type="ECO:0000313" key="8">
    <source>
        <dbReference type="Proteomes" id="UP001302812"/>
    </source>
</evidence>
<gene>
    <name evidence="7" type="ORF">N656DRAFT_830944</name>
</gene>
<dbReference type="PANTHER" id="PTHR35042">
    <property type="entry name" value="ANTHRONE OXYGENASE ENCC"/>
    <property type="match status" value="1"/>
</dbReference>
<dbReference type="AlphaFoldDB" id="A0AAN6QHS1"/>
<evidence type="ECO:0000256" key="1">
    <source>
        <dbReference type="ARBA" id="ARBA00004141"/>
    </source>
</evidence>